<dbReference type="GO" id="GO:0001099">
    <property type="term" value="F:basal RNA polymerase II transcription machinery binding"/>
    <property type="evidence" value="ECO:0007669"/>
    <property type="project" value="TreeGrafter"/>
</dbReference>
<dbReference type="InterPro" id="IPR018784">
    <property type="entry name" value="LLPH-like"/>
</dbReference>
<evidence type="ECO:0000256" key="1">
    <source>
        <dbReference type="ARBA" id="ARBA00034118"/>
    </source>
</evidence>
<feature type="region of interest" description="Disordered" evidence="2">
    <location>
        <begin position="173"/>
        <end position="199"/>
    </location>
</feature>
<reference evidence="3" key="1">
    <citation type="submission" date="2020-11" db="EMBL/GenBank/DDBJ databases">
        <authorList>
            <person name="Tran Van P."/>
        </authorList>
    </citation>
    <scope>NUCLEOTIDE SEQUENCE</scope>
</reference>
<dbReference type="Pfam" id="PF10169">
    <property type="entry name" value="LLPH"/>
    <property type="match status" value="1"/>
</dbReference>
<accession>A0A7R9P4E1</accession>
<dbReference type="GO" id="GO:0097484">
    <property type="term" value="P:dendrite extension"/>
    <property type="evidence" value="ECO:0007669"/>
    <property type="project" value="TreeGrafter"/>
</dbReference>
<dbReference type="PANTHER" id="PTHR34253:SF1">
    <property type="entry name" value="PROTEIN LLP HOMOLOG"/>
    <property type="match status" value="1"/>
</dbReference>
<dbReference type="EMBL" id="OE179650">
    <property type="protein sequence ID" value="CAD7569375.1"/>
    <property type="molecule type" value="Genomic_DNA"/>
</dbReference>
<dbReference type="GO" id="GO:0003723">
    <property type="term" value="F:RNA binding"/>
    <property type="evidence" value="ECO:0007669"/>
    <property type="project" value="TreeGrafter"/>
</dbReference>
<evidence type="ECO:0000313" key="3">
    <source>
        <dbReference type="EMBL" id="CAD7569375.1"/>
    </source>
</evidence>
<organism evidence="3">
    <name type="scientific">Timema californicum</name>
    <name type="common">California timema</name>
    <name type="synonym">Walking stick</name>
    <dbReference type="NCBI Taxonomy" id="61474"/>
    <lineage>
        <taxon>Eukaryota</taxon>
        <taxon>Metazoa</taxon>
        <taxon>Ecdysozoa</taxon>
        <taxon>Arthropoda</taxon>
        <taxon>Hexapoda</taxon>
        <taxon>Insecta</taxon>
        <taxon>Pterygota</taxon>
        <taxon>Neoptera</taxon>
        <taxon>Polyneoptera</taxon>
        <taxon>Phasmatodea</taxon>
        <taxon>Timematodea</taxon>
        <taxon>Timematoidea</taxon>
        <taxon>Timematidae</taxon>
        <taxon>Timema</taxon>
    </lineage>
</organism>
<dbReference type="AlphaFoldDB" id="A0A7R9P4E1"/>
<protein>
    <submittedName>
        <fullName evidence="3">(California timema) hypothetical protein</fullName>
    </submittedName>
</protein>
<name>A0A7R9P4E1_TIMCA</name>
<comment type="similarity">
    <text evidence="1">Belongs to the learning-associated protein family.</text>
</comment>
<proteinExistence type="inferred from homology"/>
<dbReference type="GO" id="GO:0005730">
    <property type="term" value="C:nucleolus"/>
    <property type="evidence" value="ECO:0007669"/>
    <property type="project" value="TreeGrafter"/>
</dbReference>
<sequence length="199" mass="23004">MVLSIRKVIFTGSVPTFAWRKSGKQFWEAKLSTPDRDLNLDLPVIGSLVYCDSSALDHAATEAEMAKSLRSKWRRKMRAIKRERYAVKELAKLKKMLGIDDTTTDVEMKENVIEFTLDSADKKAEEPSTPQEMIEVPDLEVEKKLETKSLLNMKDKHGTYPVWLSQRKVRALARSRKNKKTIRHKKSMKQKNKKIGKKK</sequence>
<dbReference type="PANTHER" id="PTHR34253">
    <property type="entry name" value="PROTEIN LLP HOMOLOG"/>
    <property type="match status" value="1"/>
</dbReference>
<gene>
    <name evidence="3" type="ORF">TCMB3V08_LOCUS2114</name>
</gene>
<evidence type="ECO:0000256" key="2">
    <source>
        <dbReference type="SAM" id="MobiDB-lite"/>
    </source>
</evidence>